<dbReference type="EMBL" id="GBXM01048141">
    <property type="protein sequence ID" value="JAH60436.1"/>
    <property type="molecule type" value="Transcribed_RNA"/>
</dbReference>
<evidence type="ECO:0000313" key="1">
    <source>
        <dbReference type="EMBL" id="JAH60436.1"/>
    </source>
</evidence>
<proteinExistence type="predicted"/>
<sequence length="15" mass="1645">MATCSSWRSSCVDVL</sequence>
<protein>
    <submittedName>
        <fullName evidence="1">Uncharacterized protein</fullName>
    </submittedName>
</protein>
<accession>A0A0E9U3Q8</accession>
<organism evidence="1">
    <name type="scientific">Anguilla anguilla</name>
    <name type="common">European freshwater eel</name>
    <name type="synonym">Muraena anguilla</name>
    <dbReference type="NCBI Taxonomy" id="7936"/>
    <lineage>
        <taxon>Eukaryota</taxon>
        <taxon>Metazoa</taxon>
        <taxon>Chordata</taxon>
        <taxon>Craniata</taxon>
        <taxon>Vertebrata</taxon>
        <taxon>Euteleostomi</taxon>
        <taxon>Actinopterygii</taxon>
        <taxon>Neopterygii</taxon>
        <taxon>Teleostei</taxon>
        <taxon>Anguilliformes</taxon>
        <taxon>Anguillidae</taxon>
        <taxon>Anguilla</taxon>
    </lineage>
</organism>
<name>A0A0E9U3Q8_ANGAN</name>
<reference evidence="1" key="1">
    <citation type="submission" date="2014-11" db="EMBL/GenBank/DDBJ databases">
        <authorList>
            <person name="Amaro Gonzalez C."/>
        </authorList>
    </citation>
    <scope>NUCLEOTIDE SEQUENCE</scope>
</reference>
<reference evidence="1" key="2">
    <citation type="journal article" date="2015" name="Fish Shellfish Immunol.">
        <title>Early steps in the European eel (Anguilla anguilla)-Vibrio vulnificus interaction in the gills: Role of the RtxA13 toxin.</title>
        <authorList>
            <person name="Callol A."/>
            <person name="Pajuelo D."/>
            <person name="Ebbesson L."/>
            <person name="Teles M."/>
            <person name="MacKenzie S."/>
            <person name="Amaro C."/>
        </authorList>
    </citation>
    <scope>NUCLEOTIDE SEQUENCE</scope>
</reference>